<reference evidence="1" key="1">
    <citation type="submission" date="2020-09" db="EMBL/GenBank/DDBJ databases">
        <title>Genome-Enabled Discovery of Anthraquinone Biosynthesis in Senna tora.</title>
        <authorList>
            <person name="Kang S.-H."/>
            <person name="Pandey R.P."/>
            <person name="Lee C.-M."/>
            <person name="Sim J.-S."/>
            <person name="Jeong J.-T."/>
            <person name="Choi B.-S."/>
            <person name="Jung M."/>
            <person name="Ginzburg D."/>
            <person name="Zhao K."/>
            <person name="Won S.Y."/>
            <person name="Oh T.-J."/>
            <person name="Yu Y."/>
            <person name="Kim N.-H."/>
            <person name="Lee O.R."/>
            <person name="Lee T.-H."/>
            <person name="Bashyal P."/>
            <person name="Kim T.-S."/>
            <person name="Lee W.-H."/>
            <person name="Kawkins C."/>
            <person name="Kim C.-K."/>
            <person name="Kim J.S."/>
            <person name="Ahn B.O."/>
            <person name="Rhee S.Y."/>
            <person name="Sohng J.K."/>
        </authorList>
    </citation>
    <scope>NUCLEOTIDE SEQUENCE</scope>
    <source>
        <tissue evidence="1">Leaf</tissue>
    </source>
</reference>
<sequence>MRAFRASLILYSMEEDIFRVEIRREGKALKQDKERH</sequence>
<dbReference type="AlphaFoldDB" id="A0A834T0Z9"/>
<name>A0A834T0Z9_9FABA</name>
<dbReference type="Proteomes" id="UP000634136">
    <property type="component" value="Unassembled WGS sequence"/>
</dbReference>
<comment type="caution">
    <text evidence="1">The sequence shown here is derived from an EMBL/GenBank/DDBJ whole genome shotgun (WGS) entry which is preliminary data.</text>
</comment>
<proteinExistence type="predicted"/>
<protein>
    <submittedName>
        <fullName evidence="1">Uncharacterized protein</fullName>
    </submittedName>
</protein>
<evidence type="ECO:0000313" key="2">
    <source>
        <dbReference type="Proteomes" id="UP000634136"/>
    </source>
</evidence>
<gene>
    <name evidence="1" type="ORF">G2W53_028462</name>
</gene>
<organism evidence="1 2">
    <name type="scientific">Senna tora</name>
    <dbReference type="NCBI Taxonomy" id="362788"/>
    <lineage>
        <taxon>Eukaryota</taxon>
        <taxon>Viridiplantae</taxon>
        <taxon>Streptophyta</taxon>
        <taxon>Embryophyta</taxon>
        <taxon>Tracheophyta</taxon>
        <taxon>Spermatophyta</taxon>
        <taxon>Magnoliopsida</taxon>
        <taxon>eudicotyledons</taxon>
        <taxon>Gunneridae</taxon>
        <taxon>Pentapetalae</taxon>
        <taxon>rosids</taxon>
        <taxon>fabids</taxon>
        <taxon>Fabales</taxon>
        <taxon>Fabaceae</taxon>
        <taxon>Caesalpinioideae</taxon>
        <taxon>Cassia clade</taxon>
        <taxon>Senna</taxon>
    </lineage>
</organism>
<dbReference type="EMBL" id="JAAIUW010000009">
    <property type="protein sequence ID" value="KAF7814493.1"/>
    <property type="molecule type" value="Genomic_DNA"/>
</dbReference>
<keyword evidence="2" id="KW-1185">Reference proteome</keyword>
<evidence type="ECO:0000313" key="1">
    <source>
        <dbReference type="EMBL" id="KAF7814493.1"/>
    </source>
</evidence>
<accession>A0A834T0Z9</accession>